<name>A0A248LI23_9NEIS</name>
<gene>
    <name evidence="1" type="ORF">LHGZ1_1609</name>
</gene>
<reference evidence="2" key="1">
    <citation type="submission" date="2017-06" db="EMBL/GenBank/DDBJ databases">
        <title>Whole genome sequence of Laribacter hongkongensis LHGZ1.</title>
        <authorList>
            <person name="Chen D."/>
            <person name="Wu H."/>
            <person name="Chen J."/>
        </authorList>
    </citation>
    <scope>NUCLEOTIDE SEQUENCE [LARGE SCALE GENOMIC DNA]</scope>
    <source>
        <strain evidence="2">LHGZ1</strain>
    </source>
</reference>
<dbReference type="EMBL" id="CP022115">
    <property type="protein sequence ID" value="ASJ24440.1"/>
    <property type="molecule type" value="Genomic_DNA"/>
</dbReference>
<evidence type="ECO:0000313" key="2">
    <source>
        <dbReference type="Proteomes" id="UP000197424"/>
    </source>
</evidence>
<proteinExistence type="predicted"/>
<protein>
    <submittedName>
        <fullName evidence="1">Uncharacterized protein</fullName>
    </submittedName>
</protein>
<evidence type="ECO:0000313" key="1">
    <source>
        <dbReference type="EMBL" id="ASJ24440.1"/>
    </source>
</evidence>
<dbReference type="AlphaFoldDB" id="A0A248LI23"/>
<accession>A0A248LI23</accession>
<dbReference type="Proteomes" id="UP000197424">
    <property type="component" value="Chromosome"/>
</dbReference>
<sequence length="53" mass="5977">MLWPKAAWHLLMPTLSSKFDAMNDERIDGACTSGMHRHGRRGALLAWRAFHAG</sequence>
<organism evidence="1 2">
    <name type="scientific">Laribacter hongkongensis</name>
    <dbReference type="NCBI Taxonomy" id="168471"/>
    <lineage>
        <taxon>Bacteria</taxon>
        <taxon>Pseudomonadati</taxon>
        <taxon>Pseudomonadota</taxon>
        <taxon>Betaproteobacteria</taxon>
        <taxon>Neisseriales</taxon>
        <taxon>Aquaspirillaceae</taxon>
        <taxon>Laribacter</taxon>
    </lineage>
</organism>